<dbReference type="GO" id="GO:0006284">
    <property type="term" value="P:base-excision repair"/>
    <property type="evidence" value="ECO:0007669"/>
    <property type="project" value="TreeGrafter"/>
</dbReference>
<dbReference type="GO" id="GO:0005634">
    <property type="term" value="C:nucleus"/>
    <property type="evidence" value="ECO:0007669"/>
    <property type="project" value="TreeGrafter"/>
</dbReference>
<dbReference type="CDD" id="cd09088">
    <property type="entry name" value="Ape2-like_AP-endo"/>
    <property type="match status" value="1"/>
</dbReference>
<dbReference type="InterPro" id="IPR010666">
    <property type="entry name" value="Znf_GRF"/>
</dbReference>
<sequence>MRITTWNINGLRTLRQYRPWYSLKDWQACLDYLEADIICFQEVKLTRKALVTYHRDMCVAEGYEAYYNLHPTKGYSGVATFVKKDVCHVRKAEMGLTGELVQNKGDSQTSIGGYPDLRAPELSVYDQIDQEGRAVVVDCGLFVLFNLYCPNETDEGRREYKMGYYYTLAERVENLLASGREVIIVGDLNIAHLPIDHCEGVNQRTRQEHLDIHPARQWLDQFLVPNGAFHDVTRNHHPSRKFMYTCWDTVKDTRPANYGVRIDYTLVSKGLMPWVKGADIQANIYGSDHCPVYVDFHDEIQLENGKTVKLKDTLLSDPTTKRKLPPLATNTWPEFSGRRIQSFFAPKPSLTPSPSPAPNAQQSPSPISTSAVSSTIVKPAAPVPPSKTPPPTVSSQTNTSIPTSATPASRKEAKTELKKATPSKKVNDRKSSTSAKSNGQTNLRSFFSQPKAQPDSQDIVAKTDDQVSQSTEKDTDASSSTIDPTSSPLKEQPSPSPDLRKGEGADAFDDTNSADRVTSALAWGSIFAPKQPPLCYTHNEPARAWTVNKPGPNHGRKFWMCSRPVGSGGTGNPNDDLKYRCSFWKWDSDIRARQSKLDRDDIGEARSFHEVAGKAPRLGSGEKRGPEQSESRAPHKSAIFKRQKK</sequence>
<keyword evidence="4 12" id="KW-0863">Zinc-finger</keyword>
<dbReference type="InterPro" id="IPR036691">
    <property type="entry name" value="Endo/exonu/phosph_ase_sf"/>
</dbReference>
<dbReference type="EMBL" id="KZ819607">
    <property type="protein sequence ID" value="PWN31797.1"/>
    <property type="molecule type" value="Genomic_DNA"/>
</dbReference>
<dbReference type="Pfam" id="PF03372">
    <property type="entry name" value="Exo_endo_phos"/>
    <property type="match status" value="1"/>
</dbReference>
<feature type="region of interest" description="Disordered" evidence="14">
    <location>
        <begin position="596"/>
        <end position="645"/>
    </location>
</feature>
<feature type="binding site" evidence="10">
    <location>
        <position position="42"/>
    </location>
    <ligand>
        <name>Mg(2+)</name>
        <dbReference type="ChEBI" id="CHEBI:18420"/>
        <label>1</label>
    </ligand>
</feature>
<evidence type="ECO:0000256" key="11">
    <source>
        <dbReference type="PIRSR" id="PIRSR604808-3"/>
    </source>
</evidence>
<keyword evidence="5" id="KW-0378">Hydrolase</keyword>
<feature type="compositionally biased region" description="Pro residues" evidence="14">
    <location>
        <begin position="381"/>
        <end position="392"/>
    </location>
</feature>
<evidence type="ECO:0000256" key="6">
    <source>
        <dbReference type="ARBA" id="ARBA00022833"/>
    </source>
</evidence>
<dbReference type="Gene3D" id="3.60.10.10">
    <property type="entry name" value="Endonuclease/exonuclease/phosphatase"/>
    <property type="match status" value="1"/>
</dbReference>
<feature type="binding site" evidence="10">
    <location>
        <position position="289"/>
    </location>
    <ligand>
        <name>Mg(2+)</name>
        <dbReference type="ChEBI" id="CHEBI:18420"/>
        <label>1</label>
    </ligand>
</feature>
<dbReference type="GO" id="GO:0003906">
    <property type="term" value="F:DNA-(apurinic or apyrimidinic site) endonuclease activity"/>
    <property type="evidence" value="ECO:0007669"/>
    <property type="project" value="TreeGrafter"/>
</dbReference>
<name>A0A316V2K9_9BASI</name>
<evidence type="ECO:0000256" key="3">
    <source>
        <dbReference type="ARBA" id="ARBA00022723"/>
    </source>
</evidence>
<feature type="compositionally biased region" description="Basic and acidic residues" evidence="14">
    <location>
        <begin position="596"/>
        <end position="612"/>
    </location>
</feature>
<proteinExistence type="inferred from homology"/>
<dbReference type="FunCoup" id="A0A316V2K9">
    <property type="interactions" value="622"/>
</dbReference>
<evidence type="ECO:0000259" key="15">
    <source>
        <dbReference type="PROSITE" id="PS51999"/>
    </source>
</evidence>
<accession>A0A316V2K9</accession>
<dbReference type="EC" id="3.1.-.-" evidence="13"/>
<feature type="site" description="Important for catalytic activity" evidence="11">
    <location>
        <position position="263"/>
    </location>
</feature>
<keyword evidence="7 10" id="KW-0460">Magnesium</keyword>
<evidence type="ECO:0000256" key="4">
    <source>
        <dbReference type="ARBA" id="ARBA00022771"/>
    </source>
</evidence>
<feature type="compositionally biased region" description="Basic and acidic residues" evidence="14">
    <location>
        <begin position="620"/>
        <end position="633"/>
    </location>
</feature>
<evidence type="ECO:0000256" key="2">
    <source>
        <dbReference type="ARBA" id="ARBA00007092"/>
    </source>
</evidence>
<feature type="compositionally biased region" description="Basic and acidic residues" evidence="14">
    <location>
        <begin position="461"/>
        <end position="476"/>
    </location>
</feature>
<comment type="cofactor">
    <cofactor evidence="10 13">
        <name>Mg(2+)</name>
        <dbReference type="ChEBI" id="CHEBI:18420"/>
    </cofactor>
    <cofactor evidence="10 13">
        <name>Mn(2+)</name>
        <dbReference type="ChEBI" id="CHEBI:29035"/>
    </cofactor>
    <text evidence="10 13">Probably binds two magnesium or manganese ions per subunit.</text>
</comment>
<dbReference type="GO" id="GO:0008081">
    <property type="term" value="F:phosphoric diester hydrolase activity"/>
    <property type="evidence" value="ECO:0007669"/>
    <property type="project" value="TreeGrafter"/>
</dbReference>
<keyword evidence="3 10" id="KW-0479">Metal-binding</keyword>
<evidence type="ECO:0000256" key="14">
    <source>
        <dbReference type="SAM" id="MobiDB-lite"/>
    </source>
</evidence>
<keyword evidence="13" id="KW-0234">DNA repair</keyword>
<feature type="compositionally biased region" description="Polar residues" evidence="14">
    <location>
        <begin position="477"/>
        <end position="489"/>
    </location>
</feature>
<evidence type="ECO:0000256" key="12">
    <source>
        <dbReference type="PROSITE-ProRule" id="PRU01343"/>
    </source>
</evidence>
<dbReference type="InterPro" id="IPR005135">
    <property type="entry name" value="Endo/exonuclease/phosphatase"/>
</dbReference>
<feature type="binding site" evidence="10">
    <location>
        <position position="7"/>
    </location>
    <ligand>
        <name>Mg(2+)</name>
        <dbReference type="ChEBI" id="CHEBI:18420"/>
        <label>1</label>
    </ligand>
</feature>
<feature type="active site" description="Proton acceptor" evidence="9">
    <location>
        <position position="289"/>
    </location>
</feature>
<dbReference type="GeneID" id="37019249"/>
<dbReference type="NCBIfam" id="TIGR00633">
    <property type="entry name" value="xth"/>
    <property type="match status" value="1"/>
</dbReference>
<keyword evidence="13" id="KW-0227">DNA damage</keyword>
<dbReference type="Proteomes" id="UP000245771">
    <property type="component" value="Unassembled WGS sequence"/>
</dbReference>
<dbReference type="InParanoid" id="A0A316V2K9"/>
<keyword evidence="6" id="KW-0862">Zinc</keyword>
<dbReference type="PANTHER" id="PTHR22748">
    <property type="entry name" value="AP ENDONUCLEASE"/>
    <property type="match status" value="1"/>
</dbReference>
<organism evidence="16 17">
    <name type="scientific">Meira miltonrushii</name>
    <dbReference type="NCBI Taxonomy" id="1280837"/>
    <lineage>
        <taxon>Eukaryota</taxon>
        <taxon>Fungi</taxon>
        <taxon>Dikarya</taxon>
        <taxon>Basidiomycota</taxon>
        <taxon>Ustilaginomycotina</taxon>
        <taxon>Exobasidiomycetes</taxon>
        <taxon>Exobasidiales</taxon>
        <taxon>Brachybasidiaceae</taxon>
        <taxon>Meira</taxon>
    </lineage>
</organism>
<dbReference type="InterPro" id="IPR004808">
    <property type="entry name" value="AP_endonuc_1"/>
</dbReference>
<evidence type="ECO:0000313" key="17">
    <source>
        <dbReference type="Proteomes" id="UP000245771"/>
    </source>
</evidence>
<evidence type="ECO:0000256" key="9">
    <source>
        <dbReference type="PIRSR" id="PIRSR604808-1"/>
    </source>
</evidence>
<feature type="site" description="Interaction with DNA substrate" evidence="11">
    <location>
        <position position="289"/>
    </location>
</feature>
<feature type="active site" evidence="9">
    <location>
        <position position="148"/>
    </location>
</feature>
<keyword evidence="17" id="KW-1185">Reference proteome</keyword>
<dbReference type="STRING" id="1280837.A0A316V2K9"/>
<feature type="compositionally biased region" description="Basic and acidic residues" evidence="14">
    <location>
        <begin position="409"/>
        <end position="431"/>
    </location>
</feature>
<dbReference type="GO" id="GO:0008311">
    <property type="term" value="F:double-stranded DNA 3'-5' DNA exonuclease activity"/>
    <property type="evidence" value="ECO:0007669"/>
    <property type="project" value="TreeGrafter"/>
</dbReference>
<evidence type="ECO:0000313" key="16">
    <source>
        <dbReference type="EMBL" id="PWN31797.1"/>
    </source>
</evidence>
<comment type="similarity">
    <text evidence="2 13">Belongs to the DNA repair enzymes AP/ExoA family.</text>
</comment>
<evidence type="ECO:0000256" key="8">
    <source>
        <dbReference type="ARBA" id="ARBA00023242"/>
    </source>
</evidence>
<feature type="site" description="Transition state stabilizer" evidence="11">
    <location>
        <position position="189"/>
    </location>
</feature>
<evidence type="ECO:0000256" key="7">
    <source>
        <dbReference type="ARBA" id="ARBA00022842"/>
    </source>
</evidence>
<feature type="compositionally biased region" description="Polar residues" evidence="14">
    <location>
        <begin position="396"/>
        <end position="407"/>
    </location>
</feature>
<dbReference type="GO" id="GO:0003677">
    <property type="term" value="F:DNA binding"/>
    <property type="evidence" value="ECO:0007669"/>
    <property type="project" value="InterPro"/>
</dbReference>
<dbReference type="RefSeq" id="XP_025352099.1">
    <property type="nucleotide sequence ID" value="XM_025497468.1"/>
</dbReference>
<dbReference type="InterPro" id="IPR020848">
    <property type="entry name" value="AP_endonuclease_F1_CS"/>
</dbReference>
<protein>
    <recommendedName>
        <fullName evidence="13">DNA-(apurinic or apyrimidinic site) endonuclease</fullName>
        <ecNumber evidence="13">3.1.-.-</ecNumber>
    </recommendedName>
</protein>
<gene>
    <name evidence="16" type="ORF">FA14DRAFT_151258</name>
</gene>
<dbReference type="PANTHER" id="PTHR22748:SF4">
    <property type="entry name" value="DNA-(APURINIC OR APYRIMIDINIC SITE) ENDONUCLEASE 2"/>
    <property type="match status" value="1"/>
</dbReference>
<feature type="domain" description="GRF-type" evidence="15">
    <location>
        <begin position="535"/>
        <end position="590"/>
    </location>
</feature>
<dbReference type="GO" id="GO:0008270">
    <property type="term" value="F:zinc ion binding"/>
    <property type="evidence" value="ECO:0007669"/>
    <property type="project" value="UniProtKB-KW"/>
</dbReference>
<evidence type="ECO:0000256" key="5">
    <source>
        <dbReference type="ARBA" id="ARBA00022801"/>
    </source>
</evidence>
<keyword evidence="8" id="KW-0539">Nucleus</keyword>
<feature type="compositionally biased region" description="Polar residues" evidence="14">
    <location>
        <begin position="432"/>
        <end position="456"/>
    </location>
</feature>
<feature type="region of interest" description="Disordered" evidence="14">
    <location>
        <begin position="344"/>
        <end position="511"/>
    </location>
</feature>
<dbReference type="SUPFAM" id="SSF56219">
    <property type="entry name" value="DNase I-like"/>
    <property type="match status" value="1"/>
</dbReference>
<keyword evidence="10" id="KW-0464">Manganese</keyword>
<dbReference type="PROSITE" id="PS00728">
    <property type="entry name" value="AP_NUCLEASE_F1_3"/>
    <property type="match status" value="1"/>
</dbReference>
<feature type="compositionally biased region" description="Low complexity" evidence="14">
    <location>
        <begin position="358"/>
        <end position="380"/>
    </location>
</feature>
<feature type="binding site" evidence="10">
    <location>
        <position position="288"/>
    </location>
    <ligand>
        <name>Mg(2+)</name>
        <dbReference type="ChEBI" id="CHEBI:18420"/>
        <label>1</label>
    </ligand>
</feature>
<comment type="cofactor">
    <cofactor evidence="1">
        <name>Mn(2+)</name>
        <dbReference type="ChEBI" id="CHEBI:29035"/>
    </cofactor>
</comment>
<evidence type="ECO:0000256" key="1">
    <source>
        <dbReference type="ARBA" id="ARBA00001936"/>
    </source>
</evidence>
<evidence type="ECO:0000256" key="13">
    <source>
        <dbReference type="RuleBase" id="RU362131"/>
    </source>
</evidence>
<dbReference type="OrthoDB" id="391817at2759"/>
<dbReference type="PROSITE" id="PS51999">
    <property type="entry name" value="ZF_GRF"/>
    <property type="match status" value="1"/>
</dbReference>
<reference evidence="16 17" key="1">
    <citation type="journal article" date="2018" name="Mol. Biol. Evol.">
        <title>Broad Genomic Sampling Reveals a Smut Pathogenic Ancestry of the Fungal Clade Ustilaginomycotina.</title>
        <authorList>
            <person name="Kijpornyongpan T."/>
            <person name="Mondo S.J."/>
            <person name="Barry K."/>
            <person name="Sandor L."/>
            <person name="Lee J."/>
            <person name="Lipzen A."/>
            <person name="Pangilinan J."/>
            <person name="LaButti K."/>
            <person name="Hainaut M."/>
            <person name="Henrissat B."/>
            <person name="Grigoriev I.V."/>
            <person name="Spatafora J.W."/>
            <person name="Aime M.C."/>
        </authorList>
    </citation>
    <scope>NUCLEOTIDE SEQUENCE [LARGE SCALE GENOMIC DNA]</scope>
    <source>
        <strain evidence="16 17">MCA 3882</strain>
    </source>
</reference>
<evidence type="ECO:0000256" key="10">
    <source>
        <dbReference type="PIRSR" id="PIRSR604808-2"/>
    </source>
</evidence>
<dbReference type="AlphaFoldDB" id="A0A316V2K9"/>
<feature type="binding site" evidence="10">
    <location>
        <position position="187"/>
    </location>
    <ligand>
        <name>Mg(2+)</name>
        <dbReference type="ChEBI" id="CHEBI:18420"/>
        <label>1</label>
    </ligand>
</feature>
<feature type="compositionally biased region" description="Basic residues" evidence="14">
    <location>
        <begin position="634"/>
        <end position="645"/>
    </location>
</feature>
<feature type="binding site" evidence="10">
    <location>
        <position position="189"/>
    </location>
    <ligand>
        <name>Mg(2+)</name>
        <dbReference type="ChEBI" id="CHEBI:18420"/>
        <label>1</label>
    </ligand>
</feature>
<dbReference type="PROSITE" id="PS51435">
    <property type="entry name" value="AP_NUCLEASE_F1_4"/>
    <property type="match status" value="1"/>
</dbReference>
<feature type="active site" description="Proton donor/acceptor" evidence="9">
    <location>
        <position position="187"/>
    </location>
</feature>